<dbReference type="RefSeq" id="WP_094825773.1">
    <property type="nucleotide sequence ID" value="NZ_NEVL01000002.1"/>
</dbReference>
<dbReference type="SUPFAM" id="SSF81296">
    <property type="entry name" value="E set domains"/>
    <property type="match status" value="1"/>
</dbReference>
<dbReference type="AlphaFoldDB" id="A0A261SPS2"/>
<organism evidence="8 9">
    <name type="scientific">Bordetella genomosp. 1</name>
    <dbReference type="NCBI Taxonomy" id="1395607"/>
    <lineage>
        <taxon>Bacteria</taxon>
        <taxon>Pseudomonadati</taxon>
        <taxon>Pseudomonadota</taxon>
        <taxon>Betaproteobacteria</taxon>
        <taxon>Burkholderiales</taxon>
        <taxon>Alcaligenaceae</taxon>
        <taxon>Bordetella</taxon>
    </lineage>
</organism>
<evidence type="ECO:0000256" key="3">
    <source>
        <dbReference type="ARBA" id="ARBA00022723"/>
    </source>
</evidence>
<dbReference type="PANTHER" id="PTHR19372">
    <property type="entry name" value="SULFITE REDUCTASE"/>
    <property type="match status" value="1"/>
</dbReference>
<comment type="cofactor">
    <cofactor evidence="1">
        <name>Mo-molybdopterin</name>
        <dbReference type="ChEBI" id="CHEBI:71302"/>
    </cofactor>
</comment>
<protein>
    <submittedName>
        <fullName evidence="8">Sulfite dehydrogenase</fullName>
    </submittedName>
</protein>
<dbReference type="SUPFAM" id="SSF56524">
    <property type="entry name" value="Oxidoreductase molybdopterin-binding domain"/>
    <property type="match status" value="1"/>
</dbReference>
<dbReference type="GO" id="GO:0043546">
    <property type="term" value="F:molybdopterin cofactor binding"/>
    <property type="evidence" value="ECO:0007669"/>
    <property type="project" value="TreeGrafter"/>
</dbReference>
<gene>
    <name evidence="8" type="primary">soxC</name>
    <name evidence="8" type="ORF">CEG14_07750</name>
</gene>
<feature type="region of interest" description="Disordered" evidence="5">
    <location>
        <begin position="1"/>
        <end position="30"/>
    </location>
</feature>
<dbReference type="Pfam" id="PF03404">
    <property type="entry name" value="Mo-co_dimer"/>
    <property type="match status" value="1"/>
</dbReference>
<comment type="caution">
    <text evidence="8">The sequence shown here is derived from an EMBL/GenBank/DDBJ whole genome shotgun (WGS) entry which is preliminary data.</text>
</comment>
<evidence type="ECO:0000313" key="8">
    <source>
        <dbReference type="EMBL" id="OZI39404.1"/>
    </source>
</evidence>
<feature type="domain" description="Moybdenum cofactor oxidoreductase dimerisation" evidence="7">
    <location>
        <begin position="325"/>
        <end position="428"/>
    </location>
</feature>
<evidence type="ECO:0000256" key="5">
    <source>
        <dbReference type="SAM" id="MobiDB-lite"/>
    </source>
</evidence>
<dbReference type="InterPro" id="IPR006311">
    <property type="entry name" value="TAT_signal"/>
</dbReference>
<dbReference type="PROSITE" id="PS51318">
    <property type="entry name" value="TAT"/>
    <property type="match status" value="1"/>
</dbReference>
<dbReference type="Gene3D" id="2.60.40.650">
    <property type="match status" value="1"/>
</dbReference>
<keyword evidence="4" id="KW-0560">Oxidoreductase</keyword>
<dbReference type="InterPro" id="IPR014756">
    <property type="entry name" value="Ig_E-set"/>
</dbReference>
<accession>A0A261SPS2</accession>
<feature type="domain" description="Oxidoreductase molybdopterin-binding" evidence="6">
    <location>
        <begin position="136"/>
        <end position="303"/>
    </location>
</feature>
<dbReference type="EMBL" id="NEVL01000002">
    <property type="protein sequence ID" value="OZI39404.1"/>
    <property type="molecule type" value="Genomic_DNA"/>
</dbReference>
<evidence type="ECO:0000256" key="1">
    <source>
        <dbReference type="ARBA" id="ARBA00001924"/>
    </source>
</evidence>
<dbReference type="GO" id="GO:0006790">
    <property type="term" value="P:sulfur compound metabolic process"/>
    <property type="evidence" value="ECO:0007669"/>
    <property type="project" value="TreeGrafter"/>
</dbReference>
<dbReference type="NCBIfam" id="TIGR04555">
    <property type="entry name" value="sulfite_DH_soxC"/>
    <property type="match status" value="1"/>
</dbReference>
<sequence length="449" mass="48947">MAIDDTPAPHPRPHAPRRAGPPDTTTQDEDAQTCALLADSARLSRRKFLNAAGAGVAAALAAPALAETLADVPPRVPGDPISLNSKRSTHVALARITESSPGKLNVDPVLAINSKTPLDKLEGTVTPSDLHYERSHSGSPDLDPARHRLLIHGMVRNPVVLALPDLKAMPSLSRLHFMECSGNGWANWKKADPTLTVQETHGLVSMHEWAGVPLSYLMEVAGVDRDATWMLAEGGDAAGVARSIPLTPDVLSDVLVAYAQNGEPLRPAHGFPMRLLVPGMEGNLSIKWLRRLKFGKQPFMTRWETDRYTQLLPSGKSRQFQLYQEVNSVITSPSGTMRIERGRQRITGLAWSGRGKIAKVEFSTDGGHSWHVARINPPVLHKAQVRFEAAWTWDGKPTRIVSRATDEKGNVQPDRKTLLATMGENALFHYNAQQTWAIDAQGGVTNVLA</sequence>
<evidence type="ECO:0000313" key="9">
    <source>
        <dbReference type="Proteomes" id="UP000217005"/>
    </source>
</evidence>
<reference evidence="8 9" key="1">
    <citation type="submission" date="2017-05" db="EMBL/GenBank/DDBJ databases">
        <title>Complete and WGS of Bordetella genogroups.</title>
        <authorList>
            <person name="Spilker T."/>
            <person name="LiPuma J."/>
        </authorList>
    </citation>
    <scope>NUCLEOTIDE SEQUENCE [LARGE SCALE GENOMIC DNA]</scope>
    <source>
        <strain evidence="8 9">AU17610</strain>
    </source>
</reference>
<dbReference type="InterPro" id="IPR019546">
    <property type="entry name" value="TAT_signal_bac_arc"/>
</dbReference>
<evidence type="ECO:0000256" key="2">
    <source>
        <dbReference type="ARBA" id="ARBA00022505"/>
    </source>
</evidence>
<dbReference type="NCBIfam" id="TIGR01409">
    <property type="entry name" value="TAT_signal_seq"/>
    <property type="match status" value="1"/>
</dbReference>
<dbReference type="GO" id="GO:0008482">
    <property type="term" value="F:sulfite oxidase activity"/>
    <property type="evidence" value="ECO:0007669"/>
    <property type="project" value="TreeGrafter"/>
</dbReference>
<dbReference type="Gene3D" id="3.90.420.10">
    <property type="entry name" value="Oxidoreductase, molybdopterin-binding domain"/>
    <property type="match status" value="1"/>
</dbReference>
<dbReference type="InterPro" id="IPR005066">
    <property type="entry name" value="MoCF_OxRdtse_dimer"/>
</dbReference>
<dbReference type="GO" id="GO:0020037">
    <property type="term" value="F:heme binding"/>
    <property type="evidence" value="ECO:0007669"/>
    <property type="project" value="TreeGrafter"/>
</dbReference>
<dbReference type="InterPro" id="IPR008335">
    <property type="entry name" value="Mopterin_OxRdtase_euk"/>
</dbReference>
<name>A0A261SPS2_9BORD</name>
<dbReference type="GO" id="GO:0030151">
    <property type="term" value="F:molybdenum ion binding"/>
    <property type="evidence" value="ECO:0007669"/>
    <property type="project" value="InterPro"/>
</dbReference>
<dbReference type="PRINTS" id="PR00407">
    <property type="entry name" value="EUMOPTERIN"/>
</dbReference>
<keyword evidence="3" id="KW-0479">Metal-binding</keyword>
<dbReference type="InterPro" id="IPR000572">
    <property type="entry name" value="OxRdtase_Mopterin-bd_dom"/>
</dbReference>
<evidence type="ECO:0000256" key="4">
    <source>
        <dbReference type="ARBA" id="ARBA00023002"/>
    </source>
</evidence>
<dbReference type="Pfam" id="PF00174">
    <property type="entry name" value="Oxidored_molyb"/>
    <property type="match status" value="1"/>
</dbReference>
<dbReference type="InterPro" id="IPR030835">
    <property type="entry name" value="Sulfite_DH_SoxC"/>
</dbReference>
<keyword evidence="2" id="KW-0500">Molybdenum</keyword>
<dbReference type="PANTHER" id="PTHR19372:SF7">
    <property type="entry name" value="SULFITE OXIDASE, MITOCHONDRIAL"/>
    <property type="match status" value="1"/>
</dbReference>
<evidence type="ECO:0000259" key="6">
    <source>
        <dbReference type="Pfam" id="PF00174"/>
    </source>
</evidence>
<dbReference type="Proteomes" id="UP000217005">
    <property type="component" value="Unassembled WGS sequence"/>
</dbReference>
<proteinExistence type="predicted"/>
<dbReference type="OrthoDB" id="9795587at2"/>
<dbReference type="InterPro" id="IPR036374">
    <property type="entry name" value="OxRdtase_Mopterin-bd_sf"/>
</dbReference>
<evidence type="ECO:0000259" key="7">
    <source>
        <dbReference type="Pfam" id="PF03404"/>
    </source>
</evidence>